<feature type="domain" description="DinB-like" evidence="1">
    <location>
        <begin position="11"/>
        <end position="144"/>
    </location>
</feature>
<organism evidence="2 3">
    <name type="scientific">Flavobacterium kingsejongi</name>
    <dbReference type="NCBI Taxonomy" id="1678728"/>
    <lineage>
        <taxon>Bacteria</taxon>
        <taxon>Pseudomonadati</taxon>
        <taxon>Bacteroidota</taxon>
        <taxon>Flavobacteriia</taxon>
        <taxon>Flavobacteriales</taxon>
        <taxon>Flavobacteriaceae</taxon>
        <taxon>Flavobacterium</taxon>
    </lineage>
</organism>
<accession>A0A2S1LL35</accession>
<sequence length="151" mass="17348">MDITFDITLSSRNNLLAILDTHSLEQLNEIPIGFSNNLIWNVAHVIVVQQMLLYHLSGLPMVIPDELVSRYKRGTRPEKNCTVEELVQIKEFLFSTLEHTKNDFMDGVFENYNAFTTTSGFTVKNVHDAARFNIFHEGVHMGIILQLKKRV</sequence>
<dbReference type="InterPro" id="IPR024775">
    <property type="entry name" value="DinB-like"/>
</dbReference>
<dbReference type="Proteomes" id="UP000244677">
    <property type="component" value="Chromosome"/>
</dbReference>
<dbReference type="OrthoDB" id="4295522at2"/>
<dbReference type="InterPro" id="IPR034660">
    <property type="entry name" value="DinB/YfiT-like"/>
</dbReference>
<evidence type="ECO:0000259" key="1">
    <source>
        <dbReference type="Pfam" id="PF12867"/>
    </source>
</evidence>
<protein>
    <recommendedName>
        <fullName evidence="1">DinB-like domain-containing protein</fullName>
    </recommendedName>
</protein>
<dbReference type="RefSeq" id="WP_108736069.1">
    <property type="nucleotide sequence ID" value="NZ_CP020919.1"/>
</dbReference>
<dbReference type="Pfam" id="PF12867">
    <property type="entry name" value="DinB_2"/>
    <property type="match status" value="1"/>
</dbReference>
<proteinExistence type="predicted"/>
<dbReference type="KEGG" id="fki:FK004_03860"/>
<evidence type="ECO:0000313" key="3">
    <source>
        <dbReference type="Proteomes" id="UP000244677"/>
    </source>
</evidence>
<dbReference type="AlphaFoldDB" id="A0A2S1LL35"/>
<keyword evidence="3" id="KW-1185">Reference proteome</keyword>
<name>A0A2S1LL35_9FLAO</name>
<dbReference type="SUPFAM" id="SSF109854">
    <property type="entry name" value="DinB/YfiT-like putative metalloenzymes"/>
    <property type="match status" value="1"/>
</dbReference>
<reference evidence="2 3" key="1">
    <citation type="submission" date="2017-04" db="EMBL/GenBank/DDBJ databases">
        <title>Complete genome sequence of Flavobacterium kingsejong AJ004.</title>
        <authorList>
            <person name="Lee P.C."/>
        </authorList>
    </citation>
    <scope>NUCLEOTIDE SEQUENCE [LARGE SCALE GENOMIC DNA]</scope>
    <source>
        <strain evidence="2 3">AJ004</strain>
    </source>
</reference>
<dbReference type="EMBL" id="CP020919">
    <property type="protein sequence ID" value="AWG24428.1"/>
    <property type="molecule type" value="Genomic_DNA"/>
</dbReference>
<evidence type="ECO:0000313" key="2">
    <source>
        <dbReference type="EMBL" id="AWG24428.1"/>
    </source>
</evidence>
<dbReference type="Gene3D" id="1.20.120.450">
    <property type="entry name" value="dinb family like domain"/>
    <property type="match status" value="1"/>
</dbReference>
<gene>
    <name evidence="2" type="ORF">FK004_03860</name>
</gene>